<keyword evidence="5 8" id="KW-0472">Membrane</keyword>
<evidence type="ECO:0000256" key="6">
    <source>
        <dbReference type="ARBA" id="ARBA00023196"/>
    </source>
</evidence>
<keyword evidence="8" id="KW-1003">Cell membrane</keyword>
<proteinExistence type="inferred from homology"/>
<dbReference type="Pfam" id="PF00213">
    <property type="entry name" value="OSCP"/>
    <property type="match status" value="1"/>
</dbReference>
<evidence type="ECO:0000256" key="5">
    <source>
        <dbReference type="ARBA" id="ARBA00023136"/>
    </source>
</evidence>
<keyword evidence="10" id="KW-1185">Reference proteome</keyword>
<dbReference type="NCBIfam" id="NF004402">
    <property type="entry name" value="PRK05758.2-2"/>
    <property type="match status" value="1"/>
</dbReference>
<dbReference type="InterPro" id="IPR026015">
    <property type="entry name" value="ATP_synth_OSCP/delta_N_sf"/>
</dbReference>
<dbReference type="AlphaFoldDB" id="A0A6B8LYB2"/>
<dbReference type="RefSeq" id="WP_016921698.1">
    <property type="nucleotide sequence ID" value="NZ_CP044331.1"/>
</dbReference>
<dbReference type="NCBIfam" id="NF004406">
    <property type="entry name" value="PRK05758.3-2"/>
    <property type="match status" value="1"/>
</dbReference>
<evidence type="ECO:0000256" key="3">
    <source>
        <dbReference type="ARBA" id="ARBA00022781"/>
    </source>
</evidence>
<name>A0A6B8LYB2_9HYPH</name>
<gene>
    <name evidence="8" type="primary">atpH</name>
    <name evidence="9" type="ORF">F7D14_07695</name>
</gene>
<comment type="function">
    <text evidence="8">This protein is part of the stalk that links CF(0) to CF(1). It either transmits conformational changes from CF(0) to CF(1) or is implicated in proton conduction.</text>
</comment>
<evidence type="ECO:0000313" key="9">
    <source>
        <dbReference type="EMBL" id="QGM97367.1"/>
    </source>
</evidence>
<dbReference type="HAMAP" id="MF_01416">
    <property type="entry name" value="ATP_synth_delta_bact"/>
    <property type="match status" value="1"/>
</dbReference>
<dbReference type="GO" id="GO:0005886">
    <property type="term" value="C:plasma membrane"/>
    <property type="evidence" value="ECO:0007669"/>
    <property type="project" value="UniProtKB-SubCell"/>
</dbReference>
<sequence>MAQDGVSLSGVAGRYAFALYELASEKNATDEVAAALAAFQSLINESADLKRLVKSPVFTAQEQVKALDAILAKAGIAGVAANFIRLVASKRRLFVLPDMIAAYQALHDKAKGLVRADVTVAAPMKPDHEAALRQALSAVTGGKSVSLNVRTDPSIVGGIVVKLGSRMVDASVRTKLNSIRTRMKEVG</sequence>
<evidence type="ECO:0000256" key="2">
    <source>
        <dbReference type="ARBA" id="ARBA00022448"/>
    </source>
</evidence>
<keyword evidence="3 8" id="KW-0375">Hydrogen ion transport</keyword>
<dbReference type="InterPro" id="IPR000711">
    <property type="entry name" value="ATPase_OSCP/dsu"/>
</dbReference>
<dbReference type="NCBIfam" id="TIGR01145">
    <property type="entry name" value="ATP_synt_delta"/>
    <property type="match status" value="1"/>
</dbReference>
<dbReference type="SUPFAM" id="SSF47928">
    <property type="entry name" value="N-terminal domain of the delta subunit of the F1F0-ATP synthase"/>
    <property type="match status" value="1"/>
</dbReference>
<dbReference type="PRINTS" id="PR00125">
    <property type="entry name" value="ATPASEDELTA"/>
</dbReference>
<keyword evidence="6 8" id="KW-0139">CF(1)</keyword>
<dbReference type="InterPro" id="IPR020781">
    <property type="entry name" value="ATPase_OSCP/d_CS"/>
</dbReference>
<evidence type="ECO:0000313" key="10">
    <source>
        <dbReference type="Proteomes" id="UP000422569"/>
    </source>
</evidence>
<comment type="subcellular location">
    <subcellularLocation>
        <location evidence="8">Cell membrane</location>
        <topology evidence="8">Peripheral membrane protein</topology>
    </subcellularLocation>
    <subcellularLocation>
        <location evidence="1">Membrane</location>
    </subcellularLocation>
</comment>
<dbReference type="Gene3D" id="1.10.520.20">
    <property type="entry name" value="N-terminal domain of the delta subunit of the F1F0-ATP synthase"/>
    <property type="match status" value="1"/>
</dbReference>
<protein>
    <recommendedName>
        <fullName evidence="8">ATP synthase subunit delta</fullName>
    </recommendedName>
    <alternativeName>
        <fullName evidence="8">ATP synthase F(1) sector subunit delta</fullName>
    </alternativeName>
    <alternativeName>
        <fullName evidence="8">F-type ATPase subunit delta</fullName>
        <shortName evidence="8">F-ATPase subunit delta</shortName>
    </alternativeName>
</protein>
<keyword evidence="2 8" id="KW-0813">Transport</keyword>
<evidence type="ECO:0000256" key="8">
    <source>
        <dbReference type="HAMAP-Rule" id="MF_01416"/>
    </source>
</evidence>
<keyword evidence="7 8" id="KW-0066">ATP synthesis</keyword>
<dbReference type="PROSITE" id="PS00389">
    <property type="entry name" value="ATPASE_DELTA"/>
    <property type="match status" value="1"/>
</dbReference>
<evidence type="ECO:0000256" key="1">
    <source>
        <dbReference type="ARBA" id="ARBA00004370"/>
    </source>
</evidence>
<reference evidence="9 10" key="1">
    <citation type="submission" date="2019-09" db="EMBL/GenBank/DDBJ databases">
        <title>Isolation and complete genome sequencing of Methylocystis species.</title>
        <authorList>
            <person name="Rumah B.L."/>
            <person name="Stead C.E."/>
            <person name="Stevens B.C."/>
            <person name="Minton N.P."/>
            <person name="Grosse-Honebrink A."/>
            <person name="Zhang Y."/>
        </authorList>
    </citation>
    <scope>NUCLEOTIDE SEQUENCE [LARGE SCALE GENOMIC DNA]</scope>
    <source>
        <strain evidence="9 10">BRCS2</strain>
    </source>
</reference>
<dbReference type="PANTHER" id="PTHR11910">
    <property type="entry name" value="ATP SYNTHASE DELTA CHAIN"/>
    <property type="match status" value="1"/>
</dbReference>
<dbReference type="KEGG" id="mpar:F7D14_07695"/>
<dbReference type="Proteomes" id="UP000422569">
    <property type="component" value="Chromosome"/>
</dbReference>
<evidence type="ECO:0000256" key="4">
    <source>
        <dbReference type="ARBA" id="ARBA00023065"/>
    </source>
</evidence>
<keyword evidence="4 8" id="KW-0406">Ion transport</keyword>
<comment type="function">
    <text evidence="8">F(1)F(0) ATP synthase produces ATP from ADP in the presence of a proton or sodium gradient. F-type ATPases consist of two structural domains, F(1) containing the extramembraneous catalytic core and F(0) containing the membrane proton channel, linked together by a central stalk and a peripheral stalk. During catalysis, ATP synthesis in the catalytic domain of F(1) is coupled via a rotary mechanism of the central stalk subunits to proton translocation.</text>
</comment>
<dbReference type="GO" id="GO:0045259">
    <property type="term" value="C:proton-transporting ATP synthase complex"/>
    <property type="evidence" value="ECO:0007669"/>
    <property type="project" value="UniProtKB-KW"/>
</dbReference>
<dbReference type="GO" id="GO:0046933">
    <property type="term" value="F:proton-transporting ATP synthase activity, rotational mechanism"/>
    <property type="evidence" value="ECO:0007669"/>
    <property type="project" value="UniProtKB-UniRule"/>
</dbReference>
<dbReference type="EMBL" id="CP044331">
    <property type="protein sequence ID" value="QGM97367.1"/>
    <property type="molecule type" value="Genomic_DNA"/>
</dbReference>
<accession>A0A6B8LYB2</accession>
<evidence type="ECO:0000256" key="7">
    <source>
        <dbReference type="ARBA" id="ARBA00023310"/>
    </source>
</evidence>
<comment type="similarity">
    <text evidence="8">Belongs to the ATPase delta chain family.</text>
</comment>
<organism evidence="9 10">
    <name type="scientific">Methylocystis parvus</name>
    <dbReference type="NCBI Taxonomy" id="134"/>
    <lineage>
        <taxon>Bacteria</taxon>
        <taxon>Pseudomonadati</taxon>
        <taxon>Pseudomonadota</taxon>
        <taxon>Alphaproteobacteria</taxon>
        <taxon>Hyphomicrobiales</taxon>
        <taxon>Methylocystaceae</taxon>
        <taxon>Methylocystis</taxon>
    </lineage>
</organism>